<organism evidence="1 2">
    <name type="scientific">Phlebia brevispora</name>
    <dbReference type="NCBI Taxonomy" id="194682"/>
    <lineage>
        <taxon>Eukaryota</taxon>
        <taxon>Fungi</taxon>
        <taxon>Dikarya</taxon>
        <taxon>Basidiomycota</taxon>
        <taxon>Agaricomycotina</taxon>
        <taxon>Agaricomycetes</taxon>
        <taxon>Polyporales</taxon>
        <taxon>Meruliaceae</taxon>
        <taxon>Phlebia</taxon>
    </lineage>
</organism>
<evidence type="ECO:0000313" key="2">
    <source>
        <dbReference type="Proteomes" id="UP001148662"/>
    </source>
</evidence>
<sequence>MKILNKPRKALPPPHVVELIDKLADTPNEDLAEVLGQIDYWKWPRSDLNAWVKVLNKFDAILEEAIRDYNIDKMQMNPFTPSTKRLICEVLRFERLLLENSTNRKTFNSYDRLNSFMATSDIDVLTYALNLLLRPAQQYSAQPQVSHALNISTPRLTSLAKRWPSLHDFDIKLTALASKSSQTQIDALPNEAREVVFTFYRKDTVTKEKTTDADVFDAPAQSPRKGVASSSAPSTSSGSVVVHIDSQTLETKDAMEILADAVEAFSVPDEEKFELLCRIRTAQALTKAHSDDREKLVIIRLLATAIFSHTHVESTAFSSLFLYEPDLVQHIAELLQLDAGIDVQVQTAAIAALDAVGRYRNKVQDVLTAVNAGVNHGILMALTRKTIGEIANPESNVPQPFVEGLLSFVTYIATHASGGNMVVSAGLIPLLIQVIEVRLPNRLYAISKTMQLLDNVLYGYTNAFQLFCNARGVETLVERIEHEVNLDLEEWGPGKAASDVSVVHGKISVARSAALKHTLRSMHRMMQSSGTSEGLRGLLDSTLLKSAKKIMDNGDVFGPSILAIAINIMATFVHNEPTCLGVIQENNLPESFYRVVESGLEPAIEVIQAIPNAIGALCLNQAGQDQLAARPSIIPSLFSIFVSERHQRILQEKENAVLIGTAIEELIRHHPALKDAVFDAIKTTLTKIEELGNAYEASDDLKQYYGFLPTRSTASAAPAGDVDVEMDTDSNVQTAVSVTPAGPTDADTEPTSPGFDDLNAKPHDNSVVSYIDVFGKFLEGYFQHVPHCRDFISGTDGLERIGRLTALPCLPYDFPNSVASDSLVQVVRTMVEAATSETLAFLVKLVNESLAETKHLREGDLGQSKLLALTRVTGNLCFPYETGSCTHADVVEDGIAEANKDLRRLVTLEVRVMLLSDIYSTAGYAQGRASATLLQALTGPEAGNLVSELGSLHRSCLWENILLKNAEKSKRAGAAGNSNEDLLQLGDDPAATTSTSATGSVAEANGARILPRPPFVVPSQSLKDETLPDRNDPRYCNSQLLQHITTQLPYNILQPLFQAIVRLFQTRRNLDTSQRQRILDASSVLAEVILSHLSPRPSHDTRAVFTYYAAMLSLCSVLLIEERGHSKIANTVLLWAFFRKGGLDAIVALCRSFVRTIEQLSLISPDERTDVGSQELVHAQGGLRVALMLILTIVSSKPILDSPQTAILQTPEKKNSEPDWFEPHNFIVRTRHAILPVMREIWDAPCAGVAQRGERGG</sequence>
<gene>
    <name evidence="1" type="ORF">NM688_g3471</name>
</gene>
<evidence type="ECO:0000313" key="1">
    <source>
        <dbReference type="EMBL" id="KAJ3553706.1"/>
    </source>
</evidence>
<name>A0ACC1T5L1_9APHY</name>
<dbReference type="Proteomes" id="UP001148662">
    <property type="component" value="Unassembled WGS sequence"/>
</dbReference>
<accession>A0ACC1T5L1</accession>
<proteinExistence type="predicted"/>
<protein>
    <submittedName>
        <fullName evidence="1">Uncharacterized protein</fullName>
    </submittedName>
</protein>
<dbReference type="EMBL" id="JANHOG010000508">
    <property type="protein sequence ID" value="KAJ3553706.1"/>
    <property type="molecule type" value="Genomic_DNA"/>
</dbReference>
<reference evidence="1" key="1">
    <citation type="submission" date="2022-07" db="EMBL/GenBank/DDBJ databases">
        <title>Genome Sequence of Phlebia brevispora.</title>
        <authorList>
            <person name="Buettner E."/>
        </authorList>
    </citation>
    <scope>NUCLEOTIDE SEQUENCE</scope>
    <source>
        <strain evidence="1">MPL23</strain>
    </source>
</reference>
<comment type="caution">
    <text evidence="1">The sequence shown here is derived from an EMBL/GenBank/DDBJ whole genome shotgun (WGS) entry which is preliminary data.</text>
</comment>
<keyword evidence="2" id="KW-1185">Reference proteome</keyword>